<dbReference type="PANTHER" id="PTHR12989">
    <property type="entry name" value="ALPHA-1,2-GLUCOSYLTRANSFERASE ALG10"/>
    <property type="match status" value="1"/>
</dbReference>
<evidence type="ECO:0000256" key="4">
    <source>
        <dbReference type="ARBA" id="ARBA00011967"/>
    </source>
</evidence>
<dbReference type="GO" id="GO:0005789">
    <property type="term" value="C:endoplasmic reticulum membrane"/>
    <property type="evidence" value="ECO:0007669"/>
    <property type="project" value="UniProtKB-SubCell"/>
</dbReference>
<dbReference type="AlphaFoldDB" id="A0A0N0NNC7"/>
<keyword evidence="6" id="KW-0328">Glycosyltransferase</keyword>
<dbReference type="EMBL" id="LFJN01000010">
    <property type="protein sequence ID" value="KPI41219.1"/>
    <property type="molecule type" value="Genomic_DNA"/>
</dbReference>
<dbReference type="GO" id="GO:0106073">
    <property type="term" value="F:dolichyl pyrophosphate Glc2Man9GlcNAc2 alpha-1,2-glucosyltransferase activity"/>
    <property type="evidence" value="ECO:0007669"/>
    <property type="project" value="UniProtKB-EC"/>
</dbReference>
<feature type="transmembrane region" description="Helical" evidence="15">
    <location>
        <begin position="157"/>
        <end position="176"/>
    </location>
</feature>
<organism evidence="16 17">
    <name type="scientific">Cyphellophora attinorum</name>
    <dbReference type="NCBI Taxonomy" id="1664694"/>
    <lineage>
        <taxon>Eukaryota</taxon>
        <taxon>Fungi</taxon>
        <taxon>Dikarya</taxon>
        <taxon>Ascomycota</taxon>
        <taxon>Pezizomycotina</taxon>
        <taxon>Eurotiomycetes</taxon>
        <taxon>Chaetothyriomycetidae</taxon>
        <taxon>Chaetothyriales</taxon>
        <taxon>Cyphellophoraceae</taxon>
        <taxon>Cyphellophora</taxon>
    </lineage>
</organism>
<feature type="transmembrane region" description="Helical" evidence="15">
    <location>
        <begin position="325"/>
        <end position="344"/>
    </location>
</feature>
<feature type="transmembrane region" description="Helical" evidence="15">
    <location>
        <begin position="365"/>
        <end position="385"/>
    </location>
</feature>
<evidence type="ECO:0000256" key="1">
    <source>
        <dbReference type="ARBA" id="ARBA00004477"/>
    </source>
</evidence>
<keyword evidence="7 16" id="KW-0808">Transferase</keyword>
<comment type="similarity">
    <text evidence="3">Belongs to the ALG10 glucosyltransferase family.</text>
</comment>
<dbReference type="UniPathway" id="UPA00378"/>
<dbReference type="Pfam" id="PF04922">
    <property type="entry name" value="DIE2_ALG10"/>
    <property type="match status" value="1"/>
</dbReference>
<dbReference type="VEuPathDB" id="FungiDB:AB675_7902"/>
<name>A0A0N0NNC7_9EURO</name>
<evidence type="ECO:0000256" key="5">
    <source>
        <dbReference type="ARBA" id="ARBA00018512"/>
    </source>
</evidence>
<keyword evidence="8 15" id="KW-0812">Transmembrane</keyword>
<evidence type="ECO:0000256" key="8">
    <source>
        <dbReference type="ARBA" id="ARBA00022692"/>
    </source>
</evidence>
<evidence type="ECO:0000256" key="11">
    <source>
        <dbReference type="ARBA" id="ARBA00023136"/>
    </source>
</evidence>
<keyword evidence="11 15" id="KW-0472">Membrane</keyword>
<dbReference type="InterPro" id="IPR016900">
    <property type="entry name" value="Alg10"/>
</dbReference>
<feature type="transmembrane region" description="Helical" evidence="15">
    <location>
        <begin position="101"/>
        <end position="118"/>
    </location>
</feature>
<proteinExistence type="inferred from homology"/>
<feature type="transmembrane region" description="Helical" evidence="15">
    <location>
        <begin position="465"/>
        <end position="487"/>
    </location>
</feature>
<feature type="transmembrane region" description="Helical" evidence="15">
    <location>
        <begin position="282"/>
        <end position="305"/>
    </location>
</feature>
<feature type="transmembrane region" description="Helical" evidence="15">
    <location>
        <begin position="412"/>
        <end position="433"/>
    </location>
</feature>
<evidence type="ECO:0000256" key="13">
    <source>
        <dbReference type="ARBA" id="ARBA00044727"/>
    </source>
</evidence>
<evidence type="ECO:0000256" key="3">
    <source>
        <dbReference type="ARBA" id="ARBA00010600"/>
    </source>
</evidence>
<dbReference type="GO" id="GO:0006488">
    <property type="term" value="P:dolichol-linked oligosaccharide biosynthetic process"/>
    <property type="evidence" value="ECO:0007669"/>
    <property type="project" value="InterPro"/>
</dbReference>
<reference evidence="16 17" key="1">
    <citation type="submission" date="2015-06" db="EMBL/GenBank/DDBJ databases">
        <title>Draft genome of the ant-associated black yeast Phialophora attae CBS 131958.</title>
        <authorList>
            <person name="Moreno L.F."/>
            <person name="Stielow B.J."/>
            <person name="de Hoog S."/>
            <person name="Vicente V.A."/>
            <person name="Weiss V.A."/>
            <person name="de Vries M."/>
            <person name="Cruz L.M."/>
            <person name="Souza E.M."/>
        </authorList>
    </citation>
    <scope>NUCLEOTIDE SEQUENCE [LARGE SCALE GENOMIC DNA]</scope>
    <source>
        <strain evidence="16 17">CBS 131958</strain>
    </source>
</reference>
<comment type="function">
    <text evidence="13">Dol-P-Glc:Glc(2)Man(9)GlcNAc(2)-PP-Dol alpha-1,2-glucosyltransferase that operates in the biosynthetic pathway of dolichol-linked oligosaccharides, the glycan precursors employed in protein asparagine (N)-glycosylation. The assembly of dolichol-linked oligosaccharides begins on the cytosolic side of the endoplasmic reticulum membrane and finishes in its lumen. The sequential addition of sugars to dolichol pyrophosphate produces dolichol-linked oligosaccharides containing fourteen sugars, including two GlcNAcs, nine mannoses and three glucoses. Once assembled, the oligosaccharide is transferred from the lipid to nascent proteins by oligosaccharyltransferases. In the lumen of the endoplasmic reticulum, adds the third and last glucose residue from dolichyl phosphate glucose (Dol-P-Glc) onto the lipid-linked oligosaccharide intermediate Glc(2)Man(9)GlcNAc(2)-PP-Dol to produce Glc(3)Man(9)GlcNAc(2)-PP-Dol.</text>
</comment>
<gene>
    <name evidence="16" type="ORF">AB675_7902</name>
</gene>
<comment type="pathway">
    <text evidence="2">Protein modification; protein glycosylation.</text>
</comment>
<dbReference type="STRING" id="1664694.A0A0N0NNC7"/>
<evidence type="ECO:0000256" key="10">
    <source>
        <dbReference type="ARBA" id="ARBA00022989"/>
    </source>
</evidence>
<dbReference type="PANTHER" id="PTHR12989:SF10">
    <property type="entry name" value="DOL-P-GLC:GLC(2)MAN(9)GLCNAC(2)-PP-DOL ALPHA-1,2-GLUCOSYLTRANSFERASE-RELATED"/>
    <property type="match status" value="1"/>
</dbReference>
<comment type="catalytic activity">
    <reaction evidence="14">
        <text>an alpha-D-Glc-(1-&gt;3)-alpha-D-Glc-(1-&gt;3)-alpha-D-Man-(1-&gt;2)-alpha-D-Man-(1-&gt;2)-alpha-D-Man-(1-&gt;3)-[alpha-D-Man-(1-&gt;2)-alpha-D-Man-(1-&gt;3)-[alpha-D-Man-(1-&gt;2)-alpha-D-Man-(1-&gt;6)]-alpha-D-Man-(1-&gt;6)]-beta-D-Man-(1-&gt;4)-beta-D-GlcNAc-(1-&gt;4)-alpha-D-GlcNAc-diphospho-di-trans,poly-cis-dolichol + a di-trans,poly-cis-dolichyl beta-D-glucosyl phosphate = a alpha-D-Glc-(1-&gt;2)-alpha-D-Glc-(1-&gt;3)-alpha-D-Glc-(1-&gt;3)-alpha-D-Man-(1-&gt;2)-alpha-D-Man-(1-&gt;2)-alpha-D-Man-(1-&gt;3)-[alpha-D-Man-(1-&gt;2)-alpha-D-Man-(1-&gt;3)-[alpha-D-Man-(1-&gt;2)-alpha-D-Man-(1-&gt;6)]-alpha-D-Man-(1-&gt;6)]-beta-D-Man-(1-&gt;4)-beta-D-GlcNAc-(1-&gt;4)-alpha-D-GlcNAc-diphospho-di-trans,poly-cis-dolichol + a di-trans,poly-cis-dolichyl phosphate + H(+)</text>
        <dbReference type="Rhea" id="RHEA:29543"/>
        <dbReference type="Rhea" id="RHEA-COMP:19498"/>
        <dbReference type="Rhea" id="RHEA-COMP:19502"/>
        <dbReference type="Rhea" id="RHEA-COMP:19512"/>
        <dbReference type="Rhea" id="RHEA-COMP:19522"/>
        <dbReference type="ChEBI" id="CHEBI:15378"/>
        <dbReference type="ChEBI" id="CHEBI:57525"/>
        <dbReference type="ChEBI" id="CHEBI:57683"/>
        <dbReference type="ChEBI" id="CHEBI:132522"/>
        <dbReference type="ChEBI" id="CHEBI:132523"/>
        <dbReference type="EC" id="2.4.1.256"/>
    </reaction>
    <physiologicalReaction direction="left-to-right" evidence="14">
        <dbReference type="Rhea" id="RHEA:29544"/>
    </physiologicalReaction>
</comment>
<keyword evidence="17" id="KW-1185">Reference proteome</keyword>
<feature type="transmembrane region" description="Helical" evidence="15">
    <location>
        <begin position="130"/>
        <end position="151"/>
    </location>
</feature>
<dbReference type="PIRSF" id="PIRSF028810">
    <property type="entry name" value="Alpha1_2_glucosyltferase_Alg10"/>
    <property type="match status" value="1"/>
</dbReference>
<keyword evidence="9" id="KW-0256">Endoplasmic reticulum</keyword>
<evidence type="ECO:0000256" key="12">
    <source>
        <dbReference type="ARBA" id="ARBA00032069"/>
    </source>
</evidence>
<dbReference type="EC" id="2.4.1.256" evidence="4"/>
<protein>
    <recommendedName>
        <fullName evidence="5">Dol-P-Glc:Glc(2)Man(9)GlcNAc(2)-PP-Dol alpha-1,2-glucosyltransferase</fullName>
        <ecNumber evidence="4">2.4.1.256</ecNumber>
    </recommendedName>
    <alternativeName>
        <fullName evidence="12">Asparagine-linked glycosylation protein 10</fullName>
    </alternativeName>
</protein>
<dbReference type="GeneID" id="28740187"/>
<dbReference type="OrthoDB" id="4769at2759"/>
<feature type="transmembrane region" description="Helical" evidence="15">
    <location>
        <begin position="545"/>
        <end position="565"/>
    </location>
</feature>
<evidence type="ECO:0000256" key="6">
    <source>
        <dbReference type="ARBA" id="ARBA00022676"/>
    </source>
</evidence>
<comment type="subcellular location">
    <subcellularLocation>
        <location evidence="1">Endoplasmic reticulum membrane</location>
        <topology evidence="1">Multi-pass membrane protein</topology>
    </subcellularLocation>
</comment>
<evidence type="ECO:0000313" key="16">
    <source>
        <dbReference type="EMBL" id="KPI41219.1"/>
    </source>
</evidence>
<evidence type="ECO:0000256" key="7">
    <source>
        <dbReference type="ARBA" id="ARBA00022679"/>
    </source>
</evidence>
<dbReference type="Proteomes" id="UP000038010">
    <property type="component" value="Unassembled WGS sequence"/>
</dbReference>
<comment type="caution">
    <text evidence="16">The sequence shown here is derived from an EMBL/GenBank/DDBJ whole genome shotgun (WGS) entry which is preliminary data.</text>
</comment>
<dbReference type="RefSeq" id="XP_018001182.1">
    <property type="nucleotide sequence ID" value="XM_018148307.1"/>
</dbReference>
<accession>A0A0N0NNC7</accession>
<evidence type="ECO:0000256" key="2">
    <source>
        <dbReference type="ARBA" id="ARBA00004922"/>
    </source>
</evidence>
<keyword evidence="10 15" id="KW-1133">Transmembrane helix</keyword>
<evidence type="ECO:0000256" key="9">
    <source>
        <dbReference type="ARBA" id="ARBA00022824"/>
    </source>
</evidence>
<evidence type="ECO:0000256" key="14">
    <source>
        <dbReference type="ARBA" id="ARBA00048064"/>
    </source>
</evidence>
<evidence type="ECO:0000313" key="17">
    <source>
        <dbReference type="Proteomes" id="UP000038010"/>
    </source>
</evidence>
<sequence length="578" mass="65368">MAVSDWVSVEVRRAGLLAVVCAGHYTWRQLVNLEVPCPYLDEVFHAPQAQTYWEGKWTEWDPKITTPPALYVFSYGVNAFRAFFYEETTDAFEHNTADLRLVNLILLYVLLVALYAWAAISRREINEQSVLQREFSFICFPLLFFFSGLYYTDVMSTLTVVITYNFWLAGVSAHGWGKVLCKAMHVCFGLVSLATRQTNIFWVAVFLGGLQVIETLNEQVGENEVHDPAISEAYFEGQPIGLAQKTINSDILALDFVTTAISVGHNALRVLPRLIIDLLPQLVLLASFAAFVAWNGGVVLGKNIFSHSSNVKTEHWAGDKSNHIASIHLTQLLYFFALTIFFSWPALLPQLSSFSLGIRSRLPRLSVLAGFTILALIIIHFNTLVHPFTLADNRHYPFYVFRYFVIPFPRKYLLAPMYVLCGWLAITALGPVATTPTARISTTAKPKQKADDESREIIFQRADTVHVSFVLVFLISAALSLITAPLVEPRYFMIPWSIWRLHVPEVLESDAPKQKAIGSAKDPRQPGVFIRGLELVAAQAPSIELLWYMAINIVTGYMFLYRPFAWPQEPGKLQRFMW</sequence>
<evidence type="ECO:0000256" key="15">
    <source>
        <dbReference type="SAM" id="Phobius"/>
    </source>
</evidence>